<reference evidence="8 9" key="1">
    <citation type="submission" date="2024-03" db="EMBL/GenBank/DDBJ databases">
        <title>Draft genome sequence of Pseudonocardia sp. DW16-2.</title>
        <authorList>
            <person name="Duangmal K."/>
        </authorList>
    </citation>
    <scope>NUCLEOTIDE SEQUENCE [LARGE SCALE GENOMIC DNA]</scope>
    <source>
        <strain evidence="8 9">DW16-2</strain>
    </source>
</reference>
<comment type="caution">
    <text evidence="8">The sequence shown here is derived from an EMBL/GenBank/DDBJ whole genome shotgun (WGS) entry which is preliminary data.</text>
</comment>
<keyword evidence="9" id="KW-1185">Reference proteome</keyword>
<feature type="compositionally biased region" description="Polar residues" evidence="6">
    <location>
        <begin position="173"/>
        <end position="192"/>
    </location>
</feature>
<dbReference type="EMBL" id="JBBJUP010000001">
    <property type="protein sequence ID" value="MEJ8277455.1"/>
    <property type="molecule type" value="Genomic_DNA"/>
</dbReference>
<dbReference type="PANTHER" id="PTHR11070">
    <property type="entry name" value="UVRD / RECB / PCRA DNA HELICASE FAMILY MEMBER"/>
    <property type="match status" value="1"/>
</dbReference>
<evidence type="ECO:0000313" key="8">
    <source>
        <dbReference type="EMBL" id="MEJ8277455.1"/>
    </source>
</evidence>
<evidence type="ECO:0000313" key="9">
    <source>
        <dbReference type="Proteomes" id="UP001364211"/>
    </source>
</evidence>
<organism evidence="8 9">
    <name type="scientific">Pseudonocardia spirodelae</name>
    <dbReference type="NCBI Taxonomy" id="3133431"/>
    <lineage>
        <taxon>Bacteria</taxon>
        <taxon>Bacillati</taxon>
        <taxon>Actinomycetota</taxon>
        <taxon>Actinomycetes</taxon>
        <taxon>Pseudonocardiales</taxon>
        <taxon>Pseudonocardiaceae</taxon>
        <taxon>Pseudonocardia</taxon>
    </lineage>
</organism>
<gene>
    <name evidence="8" type="ORF">WJX68_00815</name>
</gene>
<protein>
    <submittedName>
        <fullName evidence="8">AAA family ATPase</fullName>
    </submittedName>
</protein>
<name>A0ABU8T0G5_9PSEU</name>
<evidence type="ECO:0000256" key="3">
    <source>
        <dbReference type="ARBA" id="ARBA00022806"/>
    </source>
</evidence>
<feature type="binding site" evidence="5">
    <location>
        <begin position="238"/>
        <end position="245"/>
    </location>
    <ligand>
        <name>ATP</name>
        <dbReference type="ChEBI" id="CHEBI:30616"/>
    </ligand>
</feature>
<dbReference type="InterPro" id="IPR000212">
    <property type="entry name" value="DNA_helicase_UvrD/REP"/>
</dbReference>
<dbReference type="InterPro" id="IPR027417">
    <property type="entry name" value="P-loop_NTPase"/>
</dbReference>
<evidence type="ECO:0000256" key="6">
    <source>
        <dbReference type="SAM" id="MobiDB-lite"/>
    </source>
</evidence>
<keyword evidence="3 5" id="KW-0347">Helicase</keyword>
<feature type="region of interest" description="Disordered" evidence="6">
    <location>
        <begin position="634"/>
        <end position="660"/>
    </location>
</feature>
<accession>A0ABU8T0G5</accession>
<evidence type="ECO:0000259" key="7">
    <source>
        <dbReference type="PROSITE" id="PS51198"/>
    </source>
</evidence>
<dbReference type="Gene3D" id="3.40.50.300">
    <property type="entry name" value="P-loop containing nucleotide triphosphate hydrolases"/>
    <property type="match status" value="2"/>
</dbReference>
<dbReference type="InterPro" id="IPR014016">
    <property type="entry name" value="UvrD-like_ATP-bd"/>
</dbReference>
<keyword evidence="1 5" id="KW-0547">Nucleotide-binding</keyword>
<keyword evidence="2 5" id="KW-0378">Hydrolase</keyword>
<dbReference type="PROSITE" id="PS51198">
    <property type="entry name" value="UVRD_HELICASE_ATP_BIND"/>
    <property type="match status" value="1"/>
</dbReference>
<evidence type="ECO:0000256" key="4">
    <source>
        <dbReference type="ARBA" id="ARBA00022840"/>
    </source>
</evidence>
<dbReference type="Proteomes" id="UP001364211">
    <property type="component" value="Unassembled WGS sequence"/>
</dbReference>
<dbReference type="Pfam" id="PF13245">
    <property type="entry name" value="AAA_19"/>
    <property type="match status" value="1"/>
</dbReference>
<keyword evidence="4 5" id="KW-0067">ATP-binding</keyword>
<feature type="domain" description="UvrD-like helicase ATP-binding" evidence="7">
    <location>
        <begin position="217"/>
        <end position="484"/>
    </location>
</feature>
<evidence type="ECO:0000256" key="5">
    <source>
        <dbReference type="PROSITE-ProRule" id="PRU00560"/>
    </source>
</evidence>
<dbReference type="SUPFAM" id="SSF52540">
    <property type="entry name" value="P-loop containing nucleoside triphosphate hydrolases"/>
    <property type="match status" value="1"/>
</dbReference>
<dbReference type="RefSeq" id="WP_340285494.1">
    <property type="nucleotide sequence ID" value="NZ_JBBJUP010000001.1"/>
</dbReference>
<evidence type="ECO:0000256" key="2">
    <source>
        <dbReference type="ARBA" id="ARBA00022801"/>
    </source>
</evidence>
<dbReference type="PANTHER" id="PTHR11070:SF45">
    <property type="entry name" value="DNA 3'-5' HELICASE"/>
    <property type="match status" value="1"/>
</dbReference>
<feature type="region of interest" description="Disordered" evidence="6">
    <location>
        <begin position="151"/>
        <end position="192"/>
    </location>
</feature>
<evidence type="ECO:0000256" key="1">
    <source>
        <dbReference type="ARBA" id="ARBA00022741"/>
    </source>
</evidence>
<sequence>MKHGAEPAIADERAADERYRIALRREESRRLPVHQGYGDARRIPSKAVLTPVPPRRGLLGRVELAEPTDFFDGTNFYIGSRPLDADGLMVFSWAAPIASTFFQNRGTHDLCPRVTARRTLLRRGGQIADYVDDDGPAPRTAEPFAARRLSIPKAPARRPLPGRSIPEQRSRRSAAQAQTDCPTAQPHQTASTLRAGRAVLAAIEAPRTERLTSVLATLQPDQYAYVTAAADAPVVIQGHPGTGKTVIAAHRAAFLVHRDNEQRCRSVLIVGPTAHYVRHIGGAIDDLVDEEGSVDALTIEDALLEFRGLSAQIDGSRPVVLRDTRSELAEFAEQAARVLRDEGEIGSRIAHADCVRHVYEALRHNRLGRARLTRDRDWARYLRELPEFELASTQRRYLALLAACGVAAAGVPPYTYDHVIVDEAQDLTALEWAVLMRMNRGSWTLLGDINQRRSDLSCHSWSRVSTVLARPLAVETLRCGYRGTAAIMQFAGRLLSREEQTVESLQTGGVPPLIRKVRPTELYSRVPAEASVLLTRHPDWTAAVIGMAPQQVVRALRIAGYHVDPADDTIMVQDGKRVRVLDPQEARGLEFDVAIVIEPGDFPPRLGGHGLLYTSLTRANRELVIIHSKPLPAALRRPGSASTPPPADPAWKSVRRRRGA</sequence>
<proteinExistence type="predicted"/>